<evidence type="ECO:0000313" key="2">
    <source>
        <dbReference type="Proteomes" id="UP000499080"/>
    </source>
</evidence>
<accession>A0A4Y1ZKA0</accession>
<sequence length="163" mass="17450">MQVIHVTSAQNIKPFSTGHSDPSCTSFSPAFKTLLPTCSDLLLSERVSHFAHLFAPAVLTSPYEAAQEASKTQKASLSIVDHFIWVGVSFLLKNAIGNSFPTSSCCAKHAPIAVADASVYNQNGRPISGVCKVGILTSSSLIFTKASPVSNDHMEGHLVPFFW</sequence>
<dbReference type="Proteomes" id="UP000499080">
    <property type="component" value="Unassembled WGS sequence"/>
</dbReference>
<dbReference type="EMBL" id="BGPR01150608">
    <property type="protein sequence ID" value="GBL54746.1"/>
    <property type="molecule type" value="Genomic_DNA"/>
</dbReference>
<evidence type="ECO:0000313" key="1">
    <source>
        <dbReference type="EMBL" id="GBL54746.1"/>
    </source>
</evidence>
<proteinExistence type="predicted"/>
<keyword evidence="2" id="KW-1185">Reference proteome</keyword>
<comment type="caution">
    <text evidence="1">The sequence shown here is derived from an EMBL/GenBank/DDBJ whole genome shotgun (WGS) entry which is preliminary data.</text>
</comment>
<protein>
    <submittedName>
        <fullName evidence="1">Uncharacterized protein</fullName>
    </submittedName>
</protein>
<dbReference type="AlphaFoldDB" id="A0A4Y1ZKA0"/>
<gene>
    <name evidence="1" type="ORF">AVEN_243182_1</name>
</gene>
<name>A0A4Y1ZKA0_ARAVE</name>
<reference evidence="1 2" key="1">
    <citation type="journal article" date="2019" name="Sci. Rep.">
        <title>Orb-weaving spider Araneus ventricosus genome elucidates the spidroin gene catalogue.</title>
        <authorList>
            <person name="Kono N."/>
            <person name="Nakamura H."/>
            <person name="Ohtoshi R."/>
            <person name="Moran D.A.P."/>
            <person name="Shinohara A."/>
            <person name="Yoshida Y."/>
            <person name="Fujiwara M."/>
            <person name="Mori M."/>
            <person name="Tomita M."/>
            <person name="Arakawa K."/>
        </authorList>
    </citation>
    <scope>NUCLEOTIDE SEQUENCE [LARGE SCALE GENOMIC DNA]</scope>
</reference>
<organism evidence="1 2">
    <name type="scientific">Araneus ventricosus</name>
    <name type="common">Orbweaver spider</name>
    <name type="synonym">Epeira ventricosa</name>
    <dbReference type="NCBI Taxonomy" id="182803"/>
    <lineage>
        <taxon>Eukaryota</taxon>
        <taxon>Metazoa</taxon>
        <taxon>Ecdysozoa</taxon>
        <taxon>Arthropoda</taxon>
        <taxon>Chelicerata</taxon>
        <taxon>Arachnida</taxon>
        <taxon>Araneae</taxon>
        <taxon>Araneomorphae</taxon>
        <taxon>Entelegynae</taxon>
        <taxon>Araneoidea</taxon>
        <taxon>Araneidae</taxon>
        <taxon>Araneus</taxon>
    </lineage>
</organism>